<dbReference type="GeneID" id="64964155"/>
<feature type="transmembrane region" description="Helical" evidence="6">
    <location>
        <begin position="90"/>
        <end position="113"/>
    </location>
</feature>
<feature type="transmembrane region" description="Helical" evidence="6">
    <location>
        <begin position="232"/>
        <end position="254"/>
    </location>
</feature>
<accession>A0A7R7WHX7</accession>
<name>A0A7R7WHX7_ASPKA</name>
<proteinExistence type="inferred from homology"/>
<dbReference type="PANTHER" id="PTHR22950:SF683">
    <property type="entry name" value="AMINO ACID TRANSPORTER (EUROFUNG)"/>
    <property type="match status" value="1"/>
</dbReference>
<dbReference type="RefSeq" id="XP_041546596.1">
    <property type="nucleotide sequence ID" value="XM_041693296.1"/>
</dbReference>
<dbReference type="EMBL" id="AP024430">
    <property type="protein sequence ID" value="BCS02834.1"/>
    <property type="molecule type" value="Genomic_DNA"/>
</dbReference>
<dbReference type="AlphaFoldDB" id="A0A7R7WHX7"/>
<reference evidence="8" key="1">
    <citation type="submission" date="2021-01" db="EMBL/GenBank/DDBJ databases">
        <authorList>
            <consortium name="Aspergillus luchuensis mut. kawachii IFO 4304 genome sequencing consortium"/>
            <person name="Kazuki M."/>
            <person name="Futagami T."/>
        </authorList>
    </citation>
    <scope>NUCLEOTIDE SEQUENCE</scope>
    <source>
        <strain evidence="8">IFO 4308</strain>
    </source>
</reference>
<feature type="transmembrane region" description="Helical" evidence="6">
    <location>
        <begin position="314"/>
        <end position="335"/>
    </location>
</feature>
<keyword evidence="4 6" id="KW-1133">Transmembrane helix</keyword>
<feature type="transmembrane region" description="Helical" evidence="6">
    <location>
        <begin position="12"/>
        <end position="35"/>
    </location>
</feature>
<gene>
    <name evidence="8" type="ORF">AKAW2_61098S</name>
</gene>
<feature type="transmembrane region" description="Helical" evidence="6">
    <location>
        <begin position="41"/>
        <end position="62"/>
    </location>
</feature>
<dbReference type="OrthoDB" id="40134at2759"/>
<evidence type="ECO:0000256" key="2">
    <source>
        <dbReference type="ARBA" id="ARBA00008066"/>
    </source>
</evidence>
<evidence type="ECO:0000256" key="4">
    <source>
        <dbReference type="ARBA" id="ARBA00022989"/>
    </source>
</evidence>
<comment type="subcellular location">
    <subcellularLocation>
        <location evidence="1">Membrane</location>
        <topology evidence="1">Multi-pass membrane protein</topology>
    </subcellularLocation>
</comment>
<evidence type="ECO:0000256" key="5">
    <source>
        <dbReference type="ARBA" id="ARBA00023136"/>
    </source>
</evidence>
<feature type="domain" description="Amino acid transporter transmembrane" evidence="7">
    <location>
        <begin position="11"/>
        <end position="407"/>
    </location>
</feature>
<evidence type="ECO:0000256" key="6">
    <source>
        <dbReference type="SAM" id="Phobius"/>
    </source>
</evidence>
<dbReference type="PANTHER" id="PTHR22950">
    <property type="entry name" value="AMINO ACID TRANSPORTER"/>
    <property type="match status" value="1"/>
</dbReference>
<dbReference type="GO" id="GO:0016020">
    <property type="term" value="C:membrane"/>
    <property type="evidence" value="ECO:0007669"/>
    <property type="project" value="UniProtKB-SubCell"/>
</dbReference>
<dbReference type="InterPro" id="IPR013057">
    <property type="entry name" value="AA_transpt_TM"/>
</dbReference>
<feature type="transmembrane region" description="Helical" evidence="6">
    <location>
        <begin position="274"/>
        <end position="293"/>
    </location>
</feature>
<keyword evidence="5 6" id="KW-0472">Membrane</keyword>
<dbReference type="GO" id="GO:0015179">
    <property type="term" value="F:L-amino acid transmembrane transporter activity"/>
    <property type="evidence" value="ECO:0007669"/>
    <property type="project" value="TreeGrafter"/>
</dbReference>
<evidence type="ECO:0000256" key="3">
    <source>
        <dbReference type="ARBA" id="ARBA00022692"/>
    </source>
</evidence>
<comment type="similarity">
    <text evidence="2">Belongs to the amino acid/polyamine transporter 2 family.</text>
</comment>
<keyword evidence="9" id="KW-1185">Reference proteome</keyword>
<keyword evidence="3 6" id="KW-0812">Transmembrane</keyword>
<dbReference type="Proteomes" id="UP000661280">
    <property type="component" value="Chromosome 6"/>
</dbReference>
<feature type="transmembrane region" description="Helical" evidence="6">
    <location>
        <begin position="119"/>
        <end position="138"/>
    </location>
</feature>
<feature type="transmembrane region" description="Helical" evidence="6">
    <location>
        <begin position="202"/>
        <end position="220"/>
    </location>
</feature>
<feature type="transmembrane region" description="Helical" evidence="6">
    <location>
        <begin position="387"/>
        <end position="411"/>
    </location>
</feature>
<evidence type="ECO:0000313" key="8">
    <source>
        <dbReference type="EMBL" id="BCS02834.1"/>
    </source>
</evidence>
<dbReference type="FunFam" id="1.20.1740.10:FF:000039">
    <property type="entry name" value="Neutral amino acid transporter (Eurofung)"/>
    <property type="match status" value="1"/>
</dbReference>
<organism evidence="8 9">
    <name type="scientific">Aspergillus kawachii</name>
    <name type="common">White koji mold</name>
    <name type="synonym">Aspergillus awamori var. kawachi</name>
    <dbReference type="NCBI Taxonomy" id="1069201"/>
    <lineage>
        <taxon>Eukaryota</taxon>
        <taxon>Fungi</taxon>
        <taxon>Dikarya</taxon>
        <taxon>Ascomycota</taxon>
        <taxon>Pezizomycotina</taxon>
        <taxon>Eurotiomycetes</taxon>
        <taxon>Eurotiomycetidae</taxon>
        <taxon>Eurotiales</taxon>
        <taxon>Aspergillaceae</taxon>
        <taxon>Aspergillus</taxon>
        <taxon>Aspergillus subgen. Circumdati</taxon>
    </lineage>
</organism>
<feature type="transmembrane region" description="Helical" evidence="6">
    <location>
        <begin position="347"/>
        <end position="367"/>
    </location>
</feature>
<protein>
    <recommendedName>
        <fullName evidence="7">Amino acid transporter transmembrane domain-containing protein</fullName>
    </recommendedName>
</protein>
<evidence type="ECO:0000313" key="9">
    <source>
        <dbReference type="Proteomes" id="UP000661280"/>
    </source>
</evidence>
<dbReference type="Pfam" id="PF01490">
    <property type="entry name" value="Aa_trans"/>
    <property type="match status" value="1"/>
</dbReference>
<feature type="transmembrane region" description="Helical" evidence="6">
    <location>
        <begin position="150"/>
        <end position="171"/>
    </location>
</feature>
<evidence type="ECO:0000256" key="1">
    <source>
        <dbReference type="ARBA" id="ARBA00004141"/>
    </source>
</evidence>
<evidence type="ECO:0000259" key="7">
    <source>
        <dbReference type="Pfam" id="PF01490"/>
    </source>
</evidence>
<reference evidence="8" key="2">
    <citation type="submission" date="2021-02" db="EMBL/GenBank/DDBJ databases">
        <title>Aspergillus luchuensis mut. kawachii IFO 4304 genome sequence.</title>
        <authorList>
            <person name="Mori K."/>
            <person name="Kadooka C."/>
            <person name="Goto M."/>
            <person name="Futagami T."/>
        </authorList>
    </citation>
    <scope>NUCLEOTIDE SEQUENCE</scope>
    <source>
        <strain evidence="8">IFO 4308</strain>
    </source>
</reference>
<sequence>MGDNGPNYRNLGWIGTAVLMPKAQIGLGVLGIPSVLSSVGLIPGVMLLLVIGGIATWSDYIVGVFKMRHRHVYGIDDVGEMLFGPIGREIFAVALCLFLTFISGSAMLSISIAFNALSNNAICTAIFVVIAALVTFAFASIRTLSRISPLAWAGAASIIISAFIVTIAVGVQDRPAAAPKQGAWQSDYKLFNRPSFAEAQKAISTIIFAYAGTPAFFPIVSEMRDPRQYTKALVTCQTLISVTYITIGVVIYYYCGTYVTSPALGSAGPTIKKVSYGVALPGLFVTAILWTHLPAKYVFVRILRGSPHLTANTLIHWITWIGSTLTITIVAYIIASSVPVFDDLVSLVGALFGTFLTIQTMGMMWLFDNWSSSSRDHNRRWLIGSLWSVFTILAGTYLMIGGTYSCILAIVKSYRESGGTSAWSCADNSSS</sequence>
<dbReference type="KEGG" id="aluc:AKAW2_61098S"/>